<dbReference type="InParanoid" id="A0A3N4LDX8"/>
<dbReference type="EMBL" id="ML121564">
    <property type="protein sequence ID" value="RPB21097.1"/>
    <property type="molecule type" value="Genomic_DNA"/>
</dbReference>
<organism evidence="1 2">
    <name type="scientific">Terfezia boudieri ATCC MYA-4762</name>
    <dbReference type="NCBI Taxonomy" id="1051890"/>
    <lineage>
        <taxon>Eukaryota</taxon>
        <taxon>Fungi</taxon>
        <taxon>Dikarya</taxon>
        <taxon>Ascomycota</taxon>
        <taxon>Pezizomycotina</taxon>
        <taxon>Pezizomycetes</taxon>
        <taxon>Pezizales</taxon>
        <taxon>Pezizaceae</taxon>
        <taxon>Terfezia</taxon>
    </lineage>
</organism>
<dbReference type="Proteomes" id="UP000267821">
    <property type="component" value="Unassembled WGS sequence"/>
</dbReference>
<gene>
    <name evidence="1" type="ORF">L211DRAFT_460650</name>
</gene>
<dbReference type="AlphaFoldDB" id="A0A3N4LDX8"/>
<reference evidence="1 2" key="1">
    <citation type="journal article" date="2018" name="Nat. Ecol. Evol.">
        <title>Pezizomycetes genomes reveal the molecular basis of ectomycorrhizal truffle lifestyle.</title>
        <authorList>
            <person name="Murat C."/>
            <person name="Payen T."/>
            <person name="Noel B."/>
            <person name="Kuo A."/>
            <person name="Morin E."/>
            <person name="Chen J."/>
            <person name="Kohler A."/>
            <person name="Krizsan K."/>
            <person name="Balestrini R."/>
            <person name="Da Silva C."/>
            <person name="Montanini B."/>
            <person name="Hainaut M."/>
            <person name="Levati E."/>
            <person name="Barry K.W."/>
            <person name="Belfiori B."/>
            <person name="Cichocki N."/>
            <person name="Clum A."/>
            <person name="Dockter R.B."/>
            <person name="Fauchery L."/>
            <person name="Guy J."/>
            <person name="Iotti M."/>
            <person name="Le Tacon F."/>
            <person name="Lindquist E.A."/>
            <person name="Lipzen A."/>
            <person name="Malagnac F."/>
            <person name="Mello A."/>
            <person name="Molinier V."/>
            <person name="Miyauchi S."/>
            <person name="Poulain J."/>
            <person name="Riccioni C."/>
            <person name="Rubini A."/>
            <person name="Sitrit Y."/>
            <person name="Splivallo R."/>
            <person name="Traeger S."/>
            <person name="Wang M."/>
            <person name="Zifcakova L."/>
            <person name="Wipf D."/>
            <person name="Zambonelli A."/>
            <person name="Paolocci F."/>
            <person name="Nowrousian M."/>
            <person name="Ottonello S."/>
            <person name="Baldrian P."/>
            <person name="Spatafora J.W."/>
            <person name="Henrissat B."/>
            <person name="Nagy L.G."/>
            <person name="Aury J.M."/>
            <person name="Wincker P."/>
            <person name="Grigoriev I.V."/>
            <person name="Bonfante P."/>
            <person name="Martin F.M."/>
        </authorList>
    </citation>
    <scope>NUCLEOTIDE SEQUENCE [LARGE SCALE GENOMIC DNA]</scope>
    <source>
        <strain evidence="1 2">ATCC MYA-4762</strain>
    </source>
</reference>
<accession>A0A3N4LDX8</accession>
<evidence type="ECO:0000313" key="1">
    <source>
        <dbReference type="EMBL" id="RPB21097.1"/>
    </source>
</evidence>
<protein>
    <submittedName>
        <fullName evidence="1">Uncharacterized protein</fullName>
    </submittedName>
</protein>
<sequence>MLFVLLCGVQDIYNIKRHRPRFVPYSCEAGHIVKLQVIRFPKLDVRSLTGRVKTFPQRTMKFSNSARGARRDATNGRTPVLLCLALLVATGCVAAERLNSLPESEDNVKFQVYTFNTDADFNISTKLGFSAPKCSRFCYPWPADNFIDNQVPVWKKSGYQVNDH</sequence>
<name>A0A3N4LDX8_9PEZI</name>
<keyword evidence="2" id="KW-1185">Reference proteome</keyword>
<proteinExistence type="predicted"/>
<dbReference type="OrthoDB" id="10524195at2759"/>
<evidence type="ECO:0000313" key="2">
    <source>
        <dbReference type="Proteomes" id="UP000267821"/>
    </source>
</evidence>